<proteinExistence type="predicted"/>
<dbReference type="EMBL" id="RCVZ01000013">
    <property type="protein sequence ID" value="RLQ93682.1"/>
    <property type="molecule type" value="Genomic_DNA"/>
</dbReference>
<dbReference type="OrthoDB" id="2455398at2"/>
<comment type="caution">
    <text evidence="1">The sequence shown here is derived from an EMBL/GenBank/DDBJ whole genome shotgun (WGS) entry which is preliminary data.</text>
</comment>
<dbReference type="Proteomes" id="UP000276770">
    <property type="component" value="Unassembled WGS sequence"/>
</dbReference>
<evidence type="ECO:0000313" key="2">
    <source>
        <dbReference type="Proteomes" id="UP000276770"/>
    </source>
</evidence>
<sequence length="58" mass="6722">MSFVITLVIVFIVGYLISRLFKKKSLPSNRYTPYDDLTMQNIKPEIQEEAAEENDRGV</sequence>
<protein>
    <submittedName>
        <fullName evidence="1">DUF3951 domain-containing protein</fullName>
    </submittedName>
</protein>
<evidence type="ECO:0000313" key="1">
    <source>
        <dbReference type="EMBL" id="RLQ93682.1"/>
    </source>
</evidence>
<dbReference type="AlphaFoldDB" id="A0A3L7JZ72"/>
<dbReference type="RefSeq" id="WP_121681852.1">
    <property type="nucleotide sequence ID" value="NZ_RCVZ01000013.1"/>
</dbReference>
<dbReference type="Pfam" id="PF13131">
    <property type="entry name" value="DUF3951"/>
    <property type="match status" value="1"/>
</dbReference>
<gene>
    <name evidence="1" type="ORF">D9X91_17020</name>
</gene>
<reference evidence="1 2" key="1">
    <citation type="submission" date="2018-10" db="EMBL/GenBank/DDBJ databases">
        <title>Falsibacillus sp. genome draft.</title>
        <authorList>
            <person name="Shi S."/>
        </authorList>
    </citation>
    <scope>NUCLEOTIDE SEQUENCE [LARGE SCALE GENOMIC DNA]</scope>
    <source>
        <strain evidence="1 2">GY 10110</strain>
    </source>
</reference>
<dbReference type="InterPro" id="IPR025028">
    <property type="entry name" value="DUF3951"/>
</dbReference>
<keyword evidence="2" id="KW-1185">Reference proteome</keyword>
<name>A0A3L7JZ72_9BACI</name>
<organism evidence="1 2">
    <name type="scientific">Falsibacillus albus</name>
    <dbReference type="NCBI Taxonomy" id="2478915"/>
    <lineage>
        <taxon>Bacteria</taxon>
        <taxon>Bacillati</taxon>
        <taxon>Bacillota</taxon>
        <taxon>Bacilli</taxon>
        <taxon>Bacillales</taxon>
        <taxon>Bacillaceae</taxon>
        <taxon>Falsibacillus</taxon>
    </lineage>
</organism>
<accession>A0A3L7JZ72</accession>